<evidence type="ECO:0000313" key="2">
    <source>
        <dbReference type="Proteomes" id="UP000055045"/>
    </source>
</evidence>
<dbReference type="AlphaFoldDB" id="A0A101MJP3"/>
<protein>
    <submittedName>
        <fullName evidence="1">Uncharacterized protein</fullName>
    </submittedName>
</protein>
<name>A0A101MJP3_PENFR</name>
<accession>A0A101MJP3</accession>
<reference evidence="1 2" key="1">
    <citation type="submission" date="2015-10" db="EMBL/GenBank/DDBJ databases">
        <title>Genome sequencing of Penicillium freii.</title>
        <authorList>
            <person name="Nguyen H.D."/>
            <person name="Visagie C.M."/>
            <person name="Seifert K.A."/>
        </authorList>
    </citation>
    <scope>NUCLEOTIDE SEQUENCE [LARGE SCALE GENOMIC DNA]</scope>
    <source>
        <strain evidence="1 2">DAOM 242723</strain>
    </source>
</reference>
<evidence type="ECO:0000313" key="1">
    <source>
        <dbReference type="EMBL" id="KUM61723.1"/>
    </source>
</evidence>
<dbReference type="Proteomes" id="UP000055045">
    <property type="component" value="Unassembled WGS sequence"/>
</dbReference>
<keyword evidence="2" id="KW-1185">Reference proteome</keyword>
<organism evidence="1 2">
    <name type="scientific">Penicillium freii</name>
    <dbReference type="NCBI Taxonomy" id="48697"/>
    <lineage>
        <taxon>Eukaryota</taxon>
        <taxon>Fungi</taxon>
        <taxon>Dikarya</taxon>
        <taxon>Ascomycota</taxon>
        <taxon>Pezizomycotina</taxon>
        <taxon>Eurotiomycetes</taxon>
        <taxon>Eurotiomycetidae</taxon>
        <taxon>Eurotiales</taxon>
        <taxon>Aspergillaceae</taxon>
        <taxon>Penicillium</taxon>
    </lineage>
</organism>
<gene>
    <name evidence="1" type="ORF">ACN42_g5398</name>
</gene>
<sequence length="124" mass="14257">MYTPQFQCSTKFHSEPLYFVRLKSHKAVQYGDSGIIRQAPENAKSDTRLNIYHNGCQDSQAHQGAGLHILFTPRPIRLHQNHLGNSHEIHSHMLPARRLLKTKNYLNHADPRQTISPSVPTHQF</sequence>
<dbReference type="EMBL" id="LLXE01000124">
    <property type="protein sequence ID" value="KUM61723.1"/>
    <property type="molecule type" value="Genomic_DNA"/>
</dbReference>
<comment type="caution">
    <text evidence="1">The sequence shown here is derived from an EMBL/GenBank/DDBJ whole genome shotgun (WGS) entry which is preliminary data.</text>
</comment>
<proteinExistence type="predicted"/>